<protein>
    <submittedName>
        <fullName evidence="1">Uncharacterized protein</fullName>
    </submittedName>
</protein>
<proteinExistence type="predicted"/>
<comment type="caution">
    <text evidence="1">The sequence shown here is derived from an EMBL/GenBank/DDBJ whole genome shotgun (WGS) entry which is preliminary data.</text>
</comment>
<sequence length="60" mass="7408">MNDGFHTKEWLSKVQDFYRLSLQESRKNRLLEYQNDFWPDPVKMGRSKSRKKLVERPMYV</sequence>
<evidence type="ECO:0000313" key="1">
    <source>
        <dbReference type="EMBL" id="PJZ24142.1"/>
    </source>
</evidence>
<dbReference type="Proteomes" id="UP000232196">
    <property type="component" value="Unassembled WGS sequence"/>
</dbReference>
<evidence type="ECO:0000313" key="2">
    <source>
        <dbReference type="Proteomes" id="UP000232196"/>
    </source>
</evidence>
<dbReference type="EMBL" id="NPDN01000010">
    <property type="protein sequence ID" value="PJZ24142.1"/>
    <property type="molecule type" value="Genomic_DNA"/>
</dbReference>
<gene>
    <name evidence="1" type="ORF">CH357_17510</name>
</gene>
<accession>A0A2M9X9B9</accession>
<reference evidence="1 2" key="1">
    <citation type="submission" date="2017-07" db="EMBL/GenBank/DDBJ databases">
        <title>Leptospira spp. isolated from tropical soils.</title>
        <authorList>
            <person name="Thibeaux R."/>
            <person name="Iraola G."/>
            <person name="Ferres I."/>
            <person name="Bierque E."/>
            <person name="Girault D."/>
            <person name="Soupe-Gilbert M.-E."/>
            <person name="Picardeau M."/>
            <person name="Goarant C."/>
        </authorList>
    </citation>
    <scope>NUCLEOTIDE SEQUENCE [LARGE SCALE GENOMIC DNA]</scope>
    <source>
        <strain evidence="1 2">MCA1-C-A1</strain>
    </source>
</reference>
<name>A0A2M9X9B9_9LEPT</name>
<keyword evidence="2" id="KW-1185">Reference proteome</keyword>
<organism evidence="1 2">
    <name type="scientific">Leptospira hartskeerlii</name>
    <dbReference type="NCBI Taxonomy" id="2023177"/>
    <lineage>
        <taxon>Bacteria</taxon>
        <taxon>Pseudomonadati</taxon>
        <taxon>Spirochaetota</taxon>
        <taxon>Spirochaetia</taxon>
        <taxon>Leptospirales</taxon>
        <taxon>Leptospiraceae</taxon>
        <taxon>Leptospira</taxon>
    </lineage>
</organism>
<dbReference type="AlphaFoldDB" id="A0A2M9X9B9"/>